<evidence type="ECO:0000313" key="3">
    <source>
        <dbReference type="Proteomes" id="UP001239680"/>
    </source>
</evidence>
<dbReference type="InterPro" id="IPR007059">
    <property type="entry name" value="DmsC"/>
</dbReference>
<proteinExistence type="predicted"/>
<name>A0ABU0VZU0_9RHOB</name>
<accession>A0ABU0VZU0</accession>
<keyword evidence="2" id="KW-0560">Oxidoreductase</keyword>
<feature type="transmembrane region" description="Helical" evidence="1">
    <location>
        <begin position="37"/>
        <end position="59"/>
    </location>
</feature>
<dbReference type="Pfam" id="PF04976">
    <property type="entry name" value="DmsC"/>
    <property type="match status" value="1"/>
</dbReference>
<evidence type="ECO:0000313" key="2">
    <source>
        <dbReference type="EMBL" id="MDQ2067018.1"/>
    </source>
</evidence>
<keyword evidence="1" id="KW-1133">Transmembrane helix</keyword>
<dbReference type="GO" id="GO:0016491">
    <property type="term" value="F:oxidoreductase activity"/>
    <property type="evidence" value="ECO:0007669"/>
    <property type="project" value="UniProtKB-KW"/>
</dbReference>
<keyword evidence="1" id="KW-0472">Membrane</keyword>
<keyword evidence="1" id="KW-0812">Transmembrane</keyword>
<dbReference type="PANTHER" id="PTHR38095:SF1">
    <property type="entry name" value="ANAEROBIC DIMETHYL SULFOXIDE REDUCTASE CHAIN YNFH"/>
    <property type="match status" value="1"/>
</dbReference>
<keyword evidence="3" id="KW-1185">Reference proteome</keyword>
<feature type="transmembrane region" description="Helical" evidence="1">
    <location>
        <begin position="234"/>
        <end position="254"/>
    </location>
</feature>
<feature type="transmembrane region" description="Helical" evidence="1">
    <location>
        <begin position="7"/>
        <end position="31"/>
    </location>
</feature>
<gene>
    <name evidence="2" type="ORF">Q9295_11575</name>
</gene>
<sequence>MNPAPSVIIFTTLSGAGFGFLAYLALGILTVAGWPAFFLWALGYGLAVVGLLASAFHLGNPQRALLAFTQWRSSWLSREAWAAVATLILLAPMALSDWLGLGLPRWIGGIGAVLCVATLLCTSMIYTQLKSVPRWHDPMTPVTFLAFAAAGGAILAAPKLVAIALCLLLAAVLAYGWKRGDTAFARAGQTIGSATGLDRLGETKVFEPAHTAGNYLMREMIYVVGRRHVAKLRVIALGLVTALPVILLALPFPALAAPAFVLHLAGAACARWLFFAQAEHVVGLYYGARG</sequence>
<feature type="transmembrane region" description="Helical" evidence="1">
    <location>
        <begin position="160"/>
        <end position="177"/>
    </location>
</feature>
<reference evidence="2 3" key="1">
    <citation type="submission" date="2023-08" db="EMBL/GenBank/DDBJ databases">
        <title>Characterization of two Paracoccaceae strains isolated from Phycosphere and proposal of Xinfangfangia lacusdiani sp. nov.</title>
        <authorList>
            <person name="Deng Y."/>
            <person name="Zhang Y.Q."/>
        </authorList>
    </citation>
    <scope>NUCLEOTIDE SEQUENCE [LARGE SCALE GENOMIC DNA]</scope>
    <source>
        <strain evidence="2 3">CPCC 101601</strain>
    </source>
</reference>
<organism evidence="2 3">
    <name type="scientific">Pseudogemmobacter lacusdianii</name>
    <dbReference type="NCBI Taxonomy" id="3069608"/>
    <lineage>
        <taxon>Bacteria</taxon>
        <taxon>Pseudomonadati</taxon>
        <taxon>Pseudomonadota</taxon>
        <taxon>Alphaproteobacteria</taxon>
        <taxon>Rhodobacterales</taxon>
        <taxon>Paracoccaceae</taxon>
        <taxon>Pseudogemmobacter</taxon>
    </lineage>
</organism>
<dbReference type="RefSeq" id="WP_306680732.1">
    <property type="nucleotide sequence ID" value="NZ_JAVDBT010000010.1"/>
</dbReference>
<feature type="transmembrane region" description="Helical" evidence="1">
    <location>
        <begin position="106"/>
        <end position="126"/>
    </location>
</feature>
<dbReference type="EC" id="1.8.5.3" evidence="2"/>
<comment type="caution">
    <text evidence="2">The sequence shown here is derived from an EMBL/GenBank/DDBJ whole genome shotgun (WGS) entry which is preliminary data.</text>
</comment>
<dbReference type="EMBL" id="JAVDBT010000010">
    <property type="protein sequence ID" value="MDQ2067018.1"/>
    <property type="molecule type" value="Genomic_DNA"/>
</dbReference>
<evidence type="ECO:0000256" key="1">
    <source>
        <dbReference type="SAM" id="Phobius"/>
    </source>
</evidence>
<dbReference type="Gene3D" id="1.20.1630.10">
    <property type="entry name" value="Formate dehydrogenase/DMSO reductase domain"/>
    <property type="match status" value="1"/>
</dbReference>
<dbReference type="PANTHER" id="PTHR38095">
    <property type="entry name" value="ANAEROBIC DIMETHYL SULFOXIDE REDUCTASE CHAIN YNFH"/>
    <property type="match status" value="1"/>
</dbReference>
<feature type="transmembrane region" description="Helical" evidence="1">
    <location>
        <begin position="80"/>
        <end position="100"/>
    </location>
</feature>
<dbReference type="Proteomes" id="UP001239680">
    <property type="component" value="Unassembled WGS sequence"/>
</dbReference>
<protein>
    <submittedName>
        <fullName evidence="2">DmsC/YnfH family molybdoenzyme membrane anchor subunit</fullName>
        <ecNumber evidence="2">1.8.5.3</ecNumber>
    </submittedName>
</protein>